<feature type="transmembrane region" description="Helical" evidence="1">
    <location>
        <begin position="91"/>
        <end position="115"/>
    </location>
</feature>
<gene>
    <name evidence="2" type="ORF">FTO68_01365</name>
</gene>
<protein>
    <submittedName>
        <fullName evidence="2">Uncharacterized protein</fullName>
    </submittedName>
</protein>
<comment type="caution">
    <text evidence="2">The sequence shown here is derived from an EMBL/GenBank/DDBJ whole genome shotgun (WGS) entry which is preliminary data.</text>
</comment>
<dbReference type="Proteomes" id="UP001524383">
    <property type="component" value="Unassembled WGS sequence"/>
</dbReference>
<keyword evidence="1" id="KW-0812">Transmembrane</keyword>
<evidence type="ECO:0000256" key="1">
    <source>
        <dbReference type="SAM" id="Phobius"/>
    </source>
</evidence>
<reference evidence="2 3" key="1">
    <citation type="submission" date="2019-08" db="EMBL/GenBank/DDBJ databases">
        <authorList>
            <person name="Chen S.-C."/>
            <person name="Lai M.-C."/>
            <person name="You Y.-T."/>
        </authorList>
    </citation>
    <scope>NUCLEOTIDE SEQUENCE [LARGE SCALE GENOMIC DNA]</scope>
    <source>
        <strain evidence="2 3">P2F9704a</strain>
    </source>
</reference>
<name>A0ABD4TF67_9EURY</name>
<evidence type="ECO:0000313" key="3">
    <source>
        <dbReference type="Proteomes" id="UP001524383"/>
    </source>
</evidence>
<accession>A0ABD4TF67</accession>
<feature type="transmembrane region" description="Helical" evidence="1">
    <location>
        <begin position="6"/>
        <end position="23"/>
    </location>
</feature>
<feature type="transmembrane region" description="Helical" evidence="1">
    <location>
        <begin position="58"/>
        <end position="79"/>
    </location>
</feature>
<dbReference type="AlphaFoldDB" id="A0ABD4TF67"/>
<keyword evidence="1" id="KW-1133">Transmembrane helix</keyword>
<proteinExistence type="predicted"/>
<keyword evidence="3" id="KW-1185">Reference proteome</keyword>
<dbReference type="RefSeq" id="WP_255331555.1">
    <property type="nucleotide sequence ID" value="NZ_VOTZ01000002.1"/>
</dbReference>
<feature type="transmembrane region" description="Helical" evidence="1">
    <location>
        <begin position="30"/>
        <end position="52"/>
    </location>
</feature>
<organism evidence="2 3">
    <name type="scientific">Methanocalculus taiwanensis</name>
    <dbReference type="NCBI Taxonomy" id="106207"/>
    <lineage>
        <taxon>Archaea</taxon>
        <taxon>Methanobacteriati</taxon>
        <taxon>Methanobacteriota</taxon>
        <taxon>Stenosarchaea group</taxon>
        <taxon>Methanomicrobia</taxon>
        <taxon>Methanomicrobiales</taxon>
        <taxon>Methanocalculaceae</taxon>
        <taxon>Methanocalculus</taxon>
    </lineage>
</organism>
<dbReference type="EMBL" id="VOTZ01000002">
    <property type="protein sequence ID" value="MCQ1537642.1"/>
    <property type="molecule type" value="Genomic_DNA"/>
</dbReference>
<evidence type="ECO:0000313" key="2">
    <source>
        <dbReference type="EMBL" id="MCQ1537642.1"/>
    </source>
</evidence>
<keyword evidence="1" id="KW-0472">Membrane</keyword>
<sequence length="120" mass="13608">MSWQDIAITIITFLLAVMLLPQLQDVLSRGAVVNFFTASFTSLLAYILSFIFASLGLWISVIGQTTVASIWFLLAYFSVRNVRNDQYPDKSLFFVAKDFLSVWMMGTAFAISGFVRKFIR</sequence>